<evidence type="ECO:0000313" key="2">
    <source>
        <dbReference type="EMBL" id="BAU33252.1"/>
    </source>
</evidence>
<dbReference type="EMBL" id="AP017315">
    <property type="protein sequence ID" value="BAU33252.1"/>
    <property type="molecule type" value="Genomic_DNA"/>
</dbReference>
<evidence type="ECO:0000256" key="1">
    <source>
        <dbReference type="SAM" id="Phobius"/>
    </source>
</evidence>
<dbReference type="Proteomes" id="UP000218965">
    <property type="component" value="Chromosome"/>
</dbReference>
<sequence length="91" mass="9326">MEDMSRTLATAIPVWGATITALVIVIVALPSENWIGATGVVAASAVLLAFIVQVAFQRTDGVVRRLLASVVGIVIVAALASGLMLILAGLQ</sequence>
<keyword evidence="1" id="KW-0812">Transmembrane</keyword>
<dbReference type="KEGG" id="malk:MalAC0309_2411"/>
<keyword evidence="1" id="KW-1133">Transmembrane helix</keyword>
<keyword evidence="1" id="KW-0472">Membrane</keyword>
<organism evidence="2 3">
    <name type="scientific">Microcella alkaliphila</name>
    <dbReference type="NCBI Taxonomy" id="279828"/>
    <lineage>
        <taxon>Bacteria</taxon>
        <taxon>Bacillati</taxon>
        <taxon>Actinomycetota</taxon>
        <taxon>Actinomycetes</taxon>
        <taxon>Micrococcales</taxon>
        <taxon>Microbacteriaceae</taxon>
        <taxon>Microcella</taxon>
    </lineage>
</organism>
<feature type="transmembrane region" description="Helical" evidence="1">
    <location>
        <begin position="7"/>
        <end position="28"/>
    </location>
</feature>
<name>A0A0U5BBX8_9MICO</name>
<accession>A0A0U5BBX8</accession>
<gene>
    <name evidence="2" type="ORF">MalAC0309_2411</name>
</gene>
<feature type="transmembrane region" description="Helical" evidence="1">
    <location>
        <begin position="66"/>
        <end position="90"/>
    </location>
</feature>
<reference evidence="2 3" key="2">
    <citation type="submission" date="2016-01" db="EMBL/GenBank/DDBJ databases">
        <title>Microcella alkaliphila JAM AC0309 whole genome shotgun sequence.</title>
        <authorList>
            <person name="Kurata A."/>
            <person name="Hirose Y."/>
            <person name="Kishimoto N."/>
            <person name="Kobayashi T."/>
        </authorList>
    </citation>
    <scope>NUCLEOTIDE SEQUENCE [LARGE SCALE GENOMIC DNA]</scope>
    <source>
        <strain evidence="2 3">JAM AC0309</strain>
    </source>
</reference>
<dbReference type="AlphaFoldDB" id="A0A0U5BBX8"/>
<evidence type="ECO:0000313" key="3">
    <source>
        <dbReference type="Proteomes" id="UP000218965"/>
    </source>
</evidence>
<proteinExistence type="predicted"/>
<protein>
    <submittedName>
        <fullName evidence="2">Uncharacterized protein</fullName>
    </submittedName>
</protein>
<reference evidence="3" key="1">
    <citation type="submission" date="2015-12" db="EMBL/GenBank/DDBJ databases">
        <authorList>
            <person name="Shamseldin A."/>
            <person name="Moawad H."/>
            <person name="Abd El-Rahim W.M."/>
            <person name="Sadowsky M.J."/>
        </authorList>
    </citation>
    <scope>NUCLEOTIDE SEQUENCE [LARGE SCALE GENOMIC DNA]</scope>
    <source>
        <strain evidence="3">JAM AC0309</strain>
    </source>
</reference>
<feature type="transmembrane region" description="Helical" evidence="1">
    <location>
        <begin position="34"/>
        <end position="54"/>
    </location>
</feature>